<evidence type="ECO:0000313" key="3">
    <source>
        <dbReference type="Proteomes" id="UP001590951"/>
    </source>
</evidence>
<comment type="caution">
    <text evidence="2">The sequence shown here is derived from an EMBL/GenBank/DDBJ whole genome shotgun (WGS) entry which is preliminary data.</text>
</comment>
<feature type="compositionally biased region" description="Acidic residues" evidence="1">
    <location>
        <begin position="137"/>
        <end position="160"/>
    </location>
</feature>
<feature type="compositionally biased region" description="Acidic residues" evidence="1">
    <location>
        <begin position="169"/>
        <end position="181"/>
    </location>
</feature>
<accession>A0ABR4B9F3</accession>
<name>A0ABR4B9F3_9LECA</name>
<proteinExistence type="predicted"/>
<feature type="compositionally biased region" description="Pro residues" evidence="1">
    <location>
        <begin position="22"/>
        <end position="31"/>
    </location>
</feature>
<dbReference type="Proteomes" id="UP001590951">
    <property type="component" value="Unassembled WGS sequence"/>
</dbReference>
<organism evidence="2 3">
    <name type="scientific">Lepraria finkii</name>
    <dbReference type="NCBI Taxonomy" id="1340010"/>
    <lineage>
        <taxon>Eukaryota</taxon>
        <taxon>Fungi</taxon>
        <taxon>Dikarya</taxon>
        <taxon>Ascomycota</taxon>
        <taxon>Pezizomycotina</taxon>
        <taxon>Lecanoromycetes</taxon>
        <taxon>OSLEUM clade</taxon>
        <taxon>Lecanoromycetidae</taxon>
        <taxon>Lecanorales</taxon>
        <taxon>Lecanorineae</taxon>
        <taxon>Stereocaulaceae</taxon>
        <taxon>Lepraria</taxon>
    </lineage>
</organism>
<sequence length="207" mass="22380">MFSSLPPLFPYDPHALWYPSLSPHPPPPPTPTSNDNSNNPLSPSHQHHRNTHPSKTPQRTLLSILRTDENLVLHRKANIRRFGAGWLRPPGVGKTLQGMADERAEMEEVEGARAREFALAEAQAAAEADALANAEGLEGEEGEGEMGERDLDDEVPDLDADAGAWSDADITEDEGEGELDPTEEHGEGMLGGRGGEVILALTWAGEI</sequence>
<dbReference type="Pfam" id="PF05841">
    <property type="entry name" value="Apc15p"/>
    <property type="match status" value="1"/>
</dbReference>
<feature type="compositionally biased region" description="Low complexity" evidence="1">
    <location>
        <begin position="32"/>
        <end position="44"/>
    </location>
</feature>
<keyword evidence="3" id="KW-1185">Reference proteome</keyword>
<dbReference type="EMBL" id="JBHFEH010000015">
    <property type="protein sequence ID" value="KAL2054477.1"/>
    <property type="molecule type" value="Genomic_DNA"/>
</dbReference>
<evidence type="ECO:0000313" key="2">
    <source>
        <dbReference type="EMBL" id="KAL2054477.1"/>
    </source>
</evidence>
<gene>
    <name evidence="2" type="ORF">ABVK25_005225</name>
</gene>
<feature type="region of interest" description="Disordered" evidence="1">
    <location>
        <begin position="22"/>
        <end position="59"/>
    </location>
</feature>
<dbReference type="InterPro" id="IPR008402">
    <property type="entry name" value="APC_su15/mnd2"/>
</dbReference>
<reference evidence="2 3" key="1">
    <citation type="submission" date="2024-09" db="EMBL/GenBank/DDBJ databases">
        <title>Rethinking Asexuality: The Enigmatic Case of Functional Sexual Genes in Lepraria (Stereocaulaceae).</title>
        <authorList>
            <person name="Doellman M."/>
            <person name="Sun Y."/>
            <person name="Barcenas-Pena A."/>
            <person name="Lumbsch H.T."/>
            <person name="Grewe F."/>
        </authorList>
    </citation>
    <scope>NUCLEOTIDE SEQUENCE [LARGE SCALE GENOMIC DNA]</scope>
    <source>
        <strain evidence="2 3">Grewe 0041</strain>
    </source>
</reference>
<evidence type="ECO:0000256" key="1">
    <source>
        <dbReference type="SAM" id="MobiDB-lite"/>
    </source>
</evidence>
<protein>
    <submittedName>
        <fullName evidence="2">Uncharacterized protein</fullName>
    </submittedName>
</protein>
<feature type="region of interest" description="Disordered" evidence="1">
    <location>
        <begin position="136"/>
        <end position="193"/>
    </location>
</feature>